<comment type="catalytic activity">
    <reaction evidence="8">
        <text>Endonucleolytic cleavage of RNA, removing extra 3' nucleotides from tRNA precursor, generating 3' termini of tRNAs. A 3'-hydroxy group is left at the tRNA terminus and a 5'-phosphoryl group is left at the trailer molecule.</text>
        <dbReference type="EC" id="3.1.26.11"/>
    </reaction>
</comment>
<dbReference type="InterPro" id="IPR001279">
    <property type="entry name" value="Metallo-B-lactamas"/>
</dbReference>
<dbReference type="PANTHER" id="PTHR46018">
    <property type="entry name" value="ZINC PHOSPHODIESTERASE ELAC PROTEIN 1"/>
    <property type="match status" value="1"/>
</dbReference>
<dbReference type="GO" id="GO:0042781">
    <property type="term" value="F:3'-tRNA processing endoribonuclease activity"/>
    <property type="evidence" value="ECO:0007669"/>
    <property type="project" value="UniProtKB-UniRule"/>
</dbReference>
<dbReference type="Pfam" id="PF12706">
    <property type="entry name" value="Lactamase_B_2"/>
    <property type="match status" value="1"/>
</dbReference>
<dbReference type="InterPro" id="IPR036866">
    <property type="entry name" value="RibonucZ/Hydroxyglut_hydro"/>
</dbReference>
<comment type="function">
    <text evidence="8">Zinc phosphodiesterase, which displays some tRNA 3'-processing endonuclease activity. Probably involved in tRNA maturation, by removing a 3'-trailer from precursor tRNA.</text>
</comment>
<dbReference type="GO" id="GO:0008270">
    <property type="term" value="F:zinc ion binding"/>
    <property type="evidence" value="ECO:0007669"/>
    <property type="project" value="UniProtKB-UniRule"/>
</dbReference>
<dbReference type="InterPro" id="IPR013471">
    <property type="entry name" value="RNase_Z/BN"/>
</dbReference>
<evidence type="ECO:0000256" key="5">
    <source>
        <dbReference type="ARBA" id="ARBA00022759"/>
    </source>
</evidence>
<sequence length="270" mass="29778">MNFTLKIMGTASAMPISDRNPSAQVLSVHGRLFLIDCGEGTQQQLRRAHLAFLKIDAIFITHIHGDHLFGIFGLLNSMAMYGRTADLHVYGPQALGSVLNFYRSFFGEGTGFNIVFHAVRCSAPEVVMESRYVRVSAIPLRHKIECYGWRFDEVPTPGRPLHEDGSPVQPLKSYAYCSDTAPFPELASWVRGVTVLYHEATYMSDMADKAGERYHSTTAQAAACAAEAGAGRLLVGHYSSRITDFDAYLAECRAVFPATGLTHDGDVFEF</sequence>
<keyword evidence="7 8" id="KW-0862">Zinc</keyword>
<dbReference type="PANTHER" id="PTHR46018:SF2">
    <property type="entry name" value="ZINC PHOSPHODIESTERASE ELAC PROTEIN 1"/>
    <property type="match status" value="1"/>
</dbReference>
<evidence type="ECO:0000259" key="9">
    <source>
        <dbReference type="Pfam" id="PF12706"/>
    </source>
</evidence>
<proteinExistence type="inferred from homology"/>
<evidence type="ECO:0000313" key="10">
    <source>
        <dbReference type="EMBL" id="MBO8479522.1"/>
    </source>
</evidence>
<reference evidence="10" key="2">
    <citation type="journal article" date="2021" name="PeerJ">
        <title>Extensive microbial diversity within the chicken gut microbiome revealed by metagenomics and culture.</title>
        <authorList>
            <person name="Gilroy R."/>
            <person name="Ravi A."/>
            <person name="Getino M."/>
            <person name="Pursley I."/>
            <person name="Horton D.L."/>
            <person name="Alikhan N.F."/>
            <person name="Baker D."/>
            <person name="Gharbi K."/>
            <person name="Hall N."/>
            <person name="Watson M."/>
            <person name="Adriaenssens E.M."/>
            <person name="Foster-Nyarko E."/>
            <person name="Jarju S."/>
            <person name="Secka A."/>
            <person name="Antonio M."/>
            <person name="Oren A."/>
            <person name="Chaudhuri R.R."/>
            <person name="La Ragione R."/>
            <person name="Hildebrand F."/>
            <person name="Pallen M.J."/>
        </authorList>
    </citation>
    <scope>NUCLEOTIDE SEQUENCE</scope>
    <source>
        <strain evidence="10">B3-1481</strain>
    </source>
</reference>
<reference evidence="10" key="1">
    <citation type="submission" date="2020-10" db="EMBL/GenBank/DDBJ databases">
        <authorList>
            <person name="Gilroy R."/>
        </authorList>
    </citation>
    <scope>NUCLEOTIDE SEQUENCE</scope>
    <source>
        <strain evidence="10">B3-1481</strain>
    </source>
</reference>
<keyword evidence="5 8" id="KW-0255">Endonuclease</keyword>
<feature type="binding site" evidence="8">
    <location>
        <position position="64"/>
    </location>
    <ligand>
        <name>Zn(2+)</name>
        <dbReference type="ChEBI" id="CHEBI:29105"/>
        <label>1</label>
        <note>catalytic</note>
    </ligand>
</feature>
<evidence type="ECO:0000256" key="2">
    <source>
        <dbReference type="ARBA" id="ARBA00022694"/>
    </source>
</evidence>
<keyword evidence="2 8" id="KW-0819">tRNA processing</keyword>
<gene>
    <name evidence="8" type="primary">rnz</name>
    <name evidence="10" type="ORF">IAB76_00195</name>
</gene>
<evidence type="ECO:0000256" key="7">
    <source>
        <dbReference type="ARBA" id="ARBA00022833"/>
    </source>
</evidence>
<evidence type="ECO:0000256" key="1">
    <source>
        <dbReference type="ARBA" id="ARBA00011738"/>
    </source>
</evidence>
<evidence type="ECO:0000256" key="6">
    <source>
        <dbReference type="ARBA" id="ARBA00022801"/>
    </source>
</evidence>
<dbReference type="Gene3D" id="3.60.15.10">
    <property type="entry name" value="Ribonuclease Z/Hydroxyacylglutathione hydrolase-like"/>
    <property type="match status" value="1"/>
</dbReference>
<dbReference type="HAMAP" id="MF_01818">
    <property type="entry name" value="RNase_Z_BN"/>
    <property type="match status" value="1"/>
</dbReference>
<feature type="domain" description="Metallo-beta-lactamase" evidence="9">
    <location>
        <begin position="33"/>
        <end position="238"/>
    </location>
</feature>
<feature type="binding site" evidence="8">
    <location>
        <position position="66"/>
    </location>
    <ligand>
        <name>Zn(2+)</name>
        <dbReference type="ChEBI" id="CHEBI:29105"/>
        <label>2</label>
        <note>catalytic</note>
    </ligand>
</feature>
<feature type="binding site" evidence="8">
    <location>
        <position position="62"/>
    </location>
    <ligand>
        <name>Zn(2+)</name>
        <dbReference type="ChEBI" id="CHEBI:29105"/>
        <label>1</label>
        <note>catalytic</note>
    </ligand>
</feature>
<dbReference type="AlphaFoldDB" id="A0A9D9NN22"/>
<evidence type="ECO:0000256" key="4">
    <source>
        <dbReference type="ARBA" id="ARBA00022723"/>
    </source>
</evidence>
<feature type="active site" description="Proton acceptor" evidence="8">
    <location>
        <position position="66"/>
    </location>
</feature>
<keyword evidence="4 8" id="KW-0479">Metal-binding</keyword>
<dbReference type="SUPFAM" id="SSF56281">
    <property type="entry name" value="Metallo-hydrolase/oxidoreductase"/>
    <property type="match status" value="1"/>
</dbReference>
<dbReference type="Proteomes" id="UP000823769">
    <property type="component" value="Unassembled WGS sequence"/>
</dbReference>
<evidence type="ECO:0000256" key="8">
    <source>
        <dbReference type="HAMAP-Rule" id="MF_01818"/>
    </source>
</evidence>
<comment type="cofactor">
    <cofactor evidence="8">
        <name>Zn(2+)</name>
        <dbReference type="ChEBI" id="CHEBI:29105"/>
    </cofactor>
    <text evidence="8">Binds 2 Zn(2+) ions.</text>
</comment>
<accession>A0A9D9NN22</accession>
<keyword evidence="3 8" id="KW-0540">Nuclease</keyword>
<dbReference type="EMBL" id="JADILW010000003">
    <property type="protein sequence ID" value="MBO8479522.1"/>
    <property type="molecule type" value="Genomic_DNA"/>
</dbReference>
<feature type="binding site" evidence="8">
    <location>
        <position position="67"/>
    </location>
    <ligand>
        <name>Zn(2+)</name>
        <dbReference type="ChEBI" id="CHEBI:29105"/>
        <label>2</label>
        <note>catalytic</note>
    </ligand>
</feature>
<comment type="caution">
    <text evidence="10">The sequence shown here is derived from an EMBL/GenBank/DDBJ whole genome shotgun (WGS) entry which is preliminary data.</text>
</comment>
<feature type="binding site" evidence="8">
    <location>
        <position position="179"/>
    </location>
    <ligand>
        <name>Zn(2+)</name>
        <dbReference type="ChEBI" id="CHEBI:29105"/>
        <label>1</label>
        <note>catalytic</note>
    </ligand>
</feature>
<feature type="binding site" evidence="8">
    <location>
        <position position="142"/>
    </location>
    <ligand>
        <name>Zn(2+)</name>
        <dbReference type="ChEBI" id="CHEBI:29105"/>
        <label>1</label>
        <note>catalytic</note>
    </ligand>
</feature>
<dbReference type="CDD" id="cd07717">
    <property type="entry name" value="RNaseZ_ZiPD-like_MBL-fold"/>
    <property type="match status" value="1"/>
</dbReference>
<comment type="similarity">
    <text evidence="8">Belongs to the RNase Z family.</text>
</comment>
<feature type="binding site" evidence="8">
    <location>
        <position position="179"/>
    </location>
    <ligand>
        <name>Zn(2+)</name>
        <dbReference type="ChEBI" id="CHEBI:29105"/>
        <label>2</label>
        <note>catalytic</note>
    </ligand>
</feature>
<protein>
    <recommendedName>
        <fullName evidence="8">Ribonuclease Z</fullName>
        <shortName evidence="8">RNase Z</shortName>
        <ecNumber evidence="8">3.1.26.11</ecNumber>
    </recommendedName>
    <alternativeName>
        <fullName evidence="8">tRNA 3 endonuclease</fullName>
    </alternativeName>
    <alternativeName>
        <fullName evidence="8">tRNase Z</fullName>
    </alternativeName>
</protein>
<name>A0A9D9NN22_9BACT</name>
<organism evidence="10 11">
    <name type="scientific">Candidatus Cryptobacteroides avistercoris</name>
    <dbReference type="NCBI Taxonomy" id="2840758"/>
    <lineage>
        <taxon>Bacteria</taxon>
        <taxon>Pseudomonadati</taxon>
        <taxon>Bacteroidota</taxon>
        <taxon>Bacteroidia</taxon>
        <taxon>Bacteroidales</taxon>
        <taxon>Candidatus Cryptobacteroides</taxon>
    </lineage>
</organism>
<feature type="binding site" evidence="8">
    <location>
        <position position="237"/>
    </location>
    <ligand>
        <name>Zn(2+)</name>
        <dbReference type="ChEBI" id="CHEBI:29105"/>
        <label>2</label>
        <note>catalytic</note>
    </ligand>
</feature>
<evidence type="ECO:0000313" key="11">
    <source>
        <dbReference type="Proteomes" id="UP000823769"/>
    </source>
</evidence>
<dbReference type="EC" id="3.1.26.11" evidence="8"/>
<evidence type="ECO:0000256" key="3">
    <source>
        <dbReference type="ARBA" id="ARBA00022722"/>
    </source>
</evidence>
<keyword evidence="6 8" id="KW-0378">Hydrolase</keyword>
<comment type="subunit">
    <text evidence="1 8">Homodimer.</text>
</comment>